<feature type="compositionally biased region" description="Pro residues" evidence="1">
    <location>
        <begin position="1"/>
        <end position="16"/>
    </location>
</feature>
<proteinExistence type="predicted"/>
<evidence type="ECO:0000256" key="1">
    <source>
        <dbReference type="SAM" id="MobiDB-lite"/>
    </source>
</evidence>
<feature type="region of interest" description="Disordered" evidence="1">
    <location>
        <begin position="1"/>
        <end position="33"/>
    </location>
</feature>
<evidence type="ECO:0000313" key="3">
    <source>
        <dbReference type="EMBL" id="GHI14616.1"/>
    </source>
</evidence>
<keyword evidence="4" id="KW-1185">Reference proteome</keyword>
<evidence type="ECO:0000313" key="4">
    <source>
        <dbReference type="Proteomes" id="UP000660554"/>
    </source>
</evidence>
<feature type="transmembrane region" description="Helical" evidence="2">
    <location>
        <begin position="39"/>
        <end position="59"/>
    </location>
</feature>
<gene>
    <name evidence="3" type="ORF">Scinn_40790</name>
</gene>
<sequence length="138" mass="14510">MATPPAPQSPEQPAVPGPFDAPVAPSEPAKKKGGLGKKILGIVLAIAVVLFWRLGVPYLTGEAPVHAEAGDCVVVTGPENDPKVESSSCTEKVADLYKVVKVVDNSFDLDKCEGVAEVALAQQLETDKFVLCMEPVKN</sequence>
<dbReference type="EMBL" id="BNDV01000008">
    <property type="protein sequence ID" value="GHI14616.1"/>
    <property type="molecule type" value="Genomic_DNA"/>
</dbReference>
<keyword evidence="2" id="KW-0812">Transmembrane</keyword>
<name>A0ABQ3NPC8_STRVG</name>
<dbReference type="Proteomes" id="UP000660554">
    <property type="component" value="Unassembled WGS sequence"/>
</dbReference>
<accession>A0ABQ3NPC8</accession>
<evidence type="ECO:0000256" key="2">
    <source>
        <dbReference type="SAM" id="Phobius"/>
    </source>
</evidence>
<organism evidence="3 4">
    <name type="scientific">Streptomyces virginiae</name>
    <name type="common">Streptomyces cinnamonensis</name>
    <dbReference type="NCBI Taxonomy" id="1961"/>
    <lineage>
        <taxon>Bacteria</taxon>
        <taxon>Bacillati</taxon>
        <taxon>Actinomycetota</taxon>
        <taxon>Actinomycetes</taxon>
        <taxon>Kitasatosporales</taxon>
        <taxon>Streptomycetaceae</taxon>
        <taxon>Streptomyces</taxon>
    </lineage>
</organism>
<dbReference type="RefSeq" id="WP_191869524.1">
    <property type="nucleotide sequence ID" value="NZ_BMRU01000023.1"/>
</dbReference>
<protein>
    <submittedName>
        <fullName evidence="3">Uncharacterized protein</fullName>
    </submittedName>
</protein>
<keyword evidence="2" id="KW-1133">Transmembrane helix</keyword>
<dbReference type="GeneID" id="86951994"/>
<comment type="caution">
    <text evidence="3">The sequence shown here is derived from an EMBL/GenBank/DDBJ whole genome shotgun (WGS) entry which is preliminary data.</text>
</comment>
<reference evidence="4" key="1">
    <citation type="submission" date="2020-09" db="EMBL/GenBank/DDBJ databases">
        <title>Whole genome shotgun sequence of Streptomyces cinnamonensis NBRC 15873.</title>
        <authorList>
            <person name="Komaki H."/>
            <person name="Tamura T."/>
        </authorList>
    </citation>
    <scope>NUCLEOTIDE SEQUENCE [LARGE SCALE GENOMIC DNA]</scope>
    <source>
        <strain evidence="4">NBRC 15873</strain>
    </source>
</reference>
<keyword evidence="2" id="KW-0472">Membrane</keyword>